<feature type="region of interest" description="Disordered" evidence="4">
    <location>
        <begin position="82"/>
        <end position="106"/>
    </location>
</feature>
<dbReference type="Proteomes" id="UP001165135">
    <property type="component" value="Unassembled WGS sequence"/>
</dbReference>
<evidence type="ECO:0000313" key="7">
    <source>
        <dbReference type="Proteomes" id="UP001165135"/>
    </source>
</evidence>
<organism evidence="6 7">
    <name type="scientific">Actinoallomurus iriomotensis</name>
    <dbReference type="NCBI Taxonomy" id="478107"/>
    <lineage>
        <taxon>Bacteria</taxon>
        <taxon>Bacillati</taxon>
        <taxon>Actinomycetota</taxon>
        <taxon>Actinomycetes</taxon>
        <taxon>Streptosporangiales</taxon>
        <taxon>Thermomonosporaceae</taxon>
        <taxon>Actinoallomurus</taxon>
    </lineage>
</organism>
<evidence type="ECO:0000256" key="1">
    <source>
        <dbReference type="ARBA" id="ARBA00005964"/>
    </source>
</evidence>
<dbReference type="SUPFAM" id="SSF53474">
    <property type="entry name" value="alpha/beta-Hydrolases"/>
    <property type="match status" value="1"/>
</dbReference>
<keyword evidence="2 3" id="KW-0378">Hydrolase</keyword>
<dbReference type="GO" id="GO:0016787">
    <property type="term" value="F:hydrolase activity"/>
    <property type="evidence" value="ECO:0007669"/>
    <property type="project" value="UniProtKB-KW"/>
</dbReference>
<gene>
    <name evidence="6" type="ORF">Airi01_032260</name>
</gene>
<dbReference type="EC" id="3.1.1.-" evidence="3"/>
<proteinExistence type="inferred from homology"/>
<evidence type="ECO:0000256" key="3">
    <source>
        <dbReference type="RuleBase" id="RU361235"/>
    </source>
</evidence>
<dbReference type="PANTHER" id="PTHR11559">
    <property type="entry name" value="CARBOXYLESTERASE"/>
    <property type="match status" value="1"/>
</dbReference>
<dbReference type="Pfam" id="PF00135">
    <property type="entry name" value="COesterase"/>
    <property type="match status" value="1"/>
</dbReference>
<dbReference type="EMBL" id="BSTJ01000003">
    <property type="protein sequence ID" value="GLY74959.1"/>
    <property type="molecule type" value="Genomic_DNA"/>
</dbReference>
<evidence type="ECO:0000256" key="2">
    <source>
        <dbReference type="ARBA" id="ARBA00022801"/>
    </source>
</evidence>
<evidence type="ECO:0000256" key="4">
    <source>
        <dbReference type="SAM" id="MobiDB-lite"/>
    </source>
</evidence>
<evidence type="ECO:0000259" key="5">
    <source>
        <dbReference type="Pfam" id="PF00135"/>
    </source>
</evidence>
<protein>
    <recommendedName>
        <fullName evidence="3">Carboxylic ester hydrolase</fullName>
        <ecNumber evidence="3">3.1.1.-</ecNumber>
    </recommendedName>
</protein>
<accession>A0A9W6RFM6</accession>
<comment type="caution">
    <text evidence="6">The sequence shown here is derived from an EMBL/GenBank/DDBJ whole genome shotgun (WGS) entry which is preliminary data.</text>
</comment>
<dbReference type="InterPro" id="IPR050309">
    <property type="entry name" value="Type-B_Carboxylest/Lipase"/>
</dbReference>
<evidence type="ECO:0000313" key="6">
    <source>
        <dbReference type="EMBL" id="GLY74959.1"/>
    </source>
</evidence>
<reference evidence="6" key="1">
    <citation type="submission" date="2023-03" db="EMBL/GenBank/DDBJ databases">
        <title>Actinoallomurus iriomotensis NBRC 103681.</title>
        <authorList>
            <person name="Ichikawa N."/>
            <person name="Sato H."/>
            <person name="Tonouchi N."/>
        </authorList>
    </citation>
    <scope>NUCLEOTIDE SEQUENCE</scope>
    <source>
        <strain evidence="6">NBRC 103681</strain>
    </source>
</reference>
<dbReference type="PROSITE" id="PS00122">
    <property type="entry name" value="CARBOXYLESTERASE_B_1"/>
    <property type="match status" value="1"/>
</dbReference>
<name>A0A9W6RFM6_9ACTN</name>
<dbReference type="InterPro" id="IPR002018">
    <property type="entry name" value="CarbesteraseB"/>
</dbReference>
<dbReference type="PROSITE" id="PS51257">
    <property type="entry name" value="PROKAR_LIPOPROTEIN"/>
    <property type="match status" value="1"/>
</dbReference>
<dbReference type="Gene3D" id="3.40.50.1820">
    <property type="entry name" value="alpha/beta hydrolase"/>
    <property type="match status" value="1"/>
</dbReference>
<feature type="domain" description="Carboxylesterase type B" evidence="5">
    <location>
        <begin position="37"/>
        <end position="498"/>
    </location>
</feature>
<comment type="similarity">
    <text evidence="1 3">Belongs to the type-B carboxylesterase/lipase family.</text>
</comment>
<dbReference type="InterPro" id="IPR029058">
    <property type="entry name" value="AB_hydrolase_fold"/>
</dbReference>
<sequence>MKMADVKSVFTVLAVVSAAGLVGACRSSREPAQAPLTVRVDSGSVRGIVKGGSRQFLGIPYAEPPTGALRWTLPRKPRPWSGVRAAGRPGNDCPQGTAGTQGSRPSGEDCLYVNVTTPRENHGGLPVMVWWHGGGFTQGSGREYDAVRLATEGKAVVVTVNYRLGIFGYLGLPGLPGSGDFGFADQISALQWARRNASAFGGDPRNITVFGQSAGGMSVCALLTSPAAKGLISKAIVSSGSCRVRWPAGGLFPGAPADRPYVPLAQGQSDGLAAAKELGCGGEKALACLRRKPVADLLPHSESFADHLAYGTDLLPRDPAVALGAGAFTNVPVIVGGTRDEARAFVGGALKYDSKLITSETYPRLLRRAFGSSAGKVAARYPLSRFPSAGLAWAAVLTDESWACSTLAGARDLAARTTVYSYEFADENAPNVNGLRIPGLPQGAAHASDLPYLFDLGGRDLLVTRDRKELARTMVGYWSAFARSGDPNHRGAPSWRPGTAPLSLAPGAIRTVDAAAEHNCGFWETTTR</sequence>
<dbReference type="InterPro" id="IPR019826">
    <property type="entry name" value="Carboxylesterase_B_AS"/>
</dbReference>
<dbReference type="AlphaFoldDB" id="A0A9W6RFM6"/>